<organism evidence="2 3">
    <name type="scientific">Lysobacter silvisoli</name>
    <dbReference type="NCBI Taxonomy" id="2293254"/>
    <lineage>
        <taxon>Bacteria</taxon>
        <taxon>Pseudomonadati</taxon>
        <taxon>Pseudomonadota</taxon>
        <taxon>Gammaproteobacteria</taxon>
        <taxon>Lysobacterales</taxon>
        <taxon>Lysobacteraceae</taxon>
        <taxon>Lysobacter</taxon>
    </lineage>
</organism>
<evidence type="ECO:0000313" key="2">
    <source>
        <dbReference type="EMBL" id="RDZ29495.1"/>
    </source>
</evidence>
<dbReference type="InterPro" id="IPR006530">
    <property type="entry name" value="YD"/>
</dbReference>
<name>A0A371K6G2_9GAMM</name>
<protein>
    <recommendedName>
        <fullName evidence="1">IPT/TIG domain-containing protein</fullName>
    </recommendedName>
</protein>
<dbReference type="EMBL" id="QTSU01000001">
    <property type="protein sequence ID" value="RDZ29495.1"/>
    <property type="molecule type" value="Genomic_DNA"/>
</dbReference>
<dbReference type="InterPro" id="IPR014756">
    <property type="entry name" value="Ig_E-set"/>
</dbReference>
<dbReference type="InterPro" id="IPR002909">
    <property type="entry name" value="IPT_dom"/>
</dbReference>
<feature type="domain" description="IPT/TIG" evidence="1">
    <location>
        <begin position="180"/>
        <end position="245"/>
    </location>
</feature>
<reference evidence="2 3" key="1">
    <citation type="submission" date="2018-08" db="EMBL/GenBank/DDBJ databases">
        <title>Lysobacter sp. zong2l5, whole genome shotgun sequence.</title>
        <authorList>
            <person name="Zhang X."/>
            <person name="Feng G."/>
            <person name="Zhu H."/>
        </authorList>
    </citation>
    <scope>NUCLEOTIDE SEQUENCE [LARGE SCALE GENOMIC DNA]</scope>
    <source>
        <strain evidence="3">zong2l5</strain>
    </source>
</reference>
<dbReference type="InterPro" id="IPR013783">
    <property type="entry name" value="Ig-like_fold"/>
</dbReference>
<dbReference type="Gene3D" id="2.60.40.10">
    <property type="entry name" value="Immunoglobulins"/>
    <property type="match status" value="2"/>
</dbReference>
<comment type="caution">
    <text evidence="2">The sequence shown here is derived from an EMBL/GenBank/DDBJ whole genome shotgun (WGS) entry which is preliminary data.</text>
</comment>
<evidence type="ECO:0000259" key="1">
    <source>
        <dbReference type="Pfam" id="PF01833"/>
    </source>
</evidence>
<feature type="domain" description="IPT/TIG" evidence="1">
    <location>
        <begin position="101"/>
        <end position="171"/>
    </location>
</feature>
<keyword evidence="3" id="KW-1185">Reference proteome</keyword>
<gene>
    <name evidence="2" type="ORF">DX914_10580</name>
</gene>
<dbReference type="Gene3D" id="2.60.120.380">
    <property type="match status" value="8"/>
</dbReference>
<dbReference type="RefSeq" id="WP_115858933.1">
    <property type="nucleotide sequence ID" value="NZ_QTSU01000001.1"/>
</dbReference>
<proteinExistence type="predicted"/>
<accession>A0A371K6G2</accession>
<dbReference type="NCBIfam" id="TIGR01643">
    <property type="entry name" value="YD_repeat_2x"/>
    <property type="match status" value="1"/>
</dbReference>
<dbReference type="OrthoDB" id="5926862at2"/>
<dbReference type="SUPFAM" id="SSF81296">
    <property type="entry name" value="E set domains"/>
    <property type="match status" value="2"/>
</dbReference>
<dbReference type="Pfam" id="PF01833">
    <property type="entry name" value="TIG"/>
    <property type="match status" value="2"/>
</dbReference>
<sequence>MDQLGRRIGLRLHTRNLVARGAAALLRPSRRTLGIVLIALLALLAGSWAVAAKYVYDGSGRLVVTTNDAGQSARYVYDKIGNLLRIERLAASETAVFAFAPARGGVGLPITIQGQGFSATPAQNTVAFNGTAATVTSASATELVALVPLGATTGPLTVTVGTQTATGPADFVVDENALPPAITAVAPLVAAAGASVTVDGQRLYPMPDQTRVLLNGRYALPSAIGNTQLTFPVPPGTGSGRVTVLTPYGRAVSDEIVVVPPNGVNAGDLVNAGRLLVDGPAQSLSASAANQQLGLLIDGEAGLMSSLQFTGLATTVTYTLYGPTNAVVANGSVSATSPTVHLPRLNASTYLLLMKPSAVPASWSVALEKNKLLRIEDGALTVPTTSAYQSKRMVFVAGSGQNLGIGLSELTIGGTTSGYSYAYVHRPDGSQLAYETCYQSNNGCELDLINLAPGSYTLTVNSPSSGNATMAFKATLSDEVTTTLAPDTAYALALPRRGQNGRLSFVATQGQTLALRVAAQTTLPASQQVYYSVYKPDGSLLQGAAINGAGTFNLANLPVGGTYAVFADPYYGATANAQVTLHTGVTGTPEVGGDTGSYATASAGQNVYLRFSASQGQNLGLGISDLVVNGVTNGYSSVYVYRADGSQLLSETCYQSNGGCDLDLPNLSAGTYSVTLTAPSSGNGTMSFKATLSADSTGTLLADSAYALSLPRRGQNARLSFDASAGQTLALRIAGQVTVPASRDIYYTLSKPDGTLLQGSAVNANGTYNLAKLPASGRYTVFVDPYYGASADAQLTLSSGVTGTPTVGGDPTALATTTTGQHAYLSFTATAGQNLGLGISDYAVGGVTNGYSTVHVYRPDGSQLATETCYQSNGGCELDLLNLGAGQYSVTVAAPSQGSGTMSFKASVSAEATAALQADTPYELGLSRRGQNGRYSFAATAGQTLALRIASQVTVPASRDVYYSVYKPDGSLLQGAAVNANGIFNFARLPADGTYTVFVDPYYGATAAAQLTLASGVTGAPPVGGDAGSFATSVAGQQAYFSFTATPGQNLGLGISDYAVGGVTNGNSTVYVYRPDGSQLVTETCYQSYGGCELDLINLVGGTYNVTVSAPSAGTGTMSFKATLSPEVAATLQADTAYALDLPRRGQNARLSFAGTAGQALALRVSGQATAPVSGRDVYYTMSKPDGSLLQGAAVNANGTFNFAVLPVSGNYTVFVDPYYGVTATAQLSLVSGSAGATPVDGDPTTFATTASGQHAYFNFTATAGQNLGLGISDYIVGGISNGTSSVYVYRPDGSQLTSETCYQSYGGCDLDLINLAAGQYSVTVNAPSGGNGMMSFKATVSAEVVAALQPDTAYALDLARRGQNARLSFDAVAGQTVALRFAGQTTTPAGRDVTYTVFKPDGSQLHTAAVNANGTYNFNQLPASGSYTVFVDPYYGATAAVSVTLSSGVTGSSTVGGGTDSYATSVAGQHAYFGFSASEGQSLGLGISDYVVNGVTNGTSSVYVYRPDGTQLTSETCYQTYGGCDLDLPRLGAGQYTVLVMAPTAGNGTMSFKTTLTPDTVGTLAAGSAYALDLPRRGQNARLSFNATAGQTVSLQIAAQTTLPSGRSVYYTVSKPDGTTLQGGAYGASGTMTLSNLAASGTYAVFVDPYYGASVSAQLTQTGGAGDPSVPGPSDPLQPIDGAASAYATQTAGQRIAFDFTASTGQNLGLGIGQLTMSGGTYATVYVYRPDGSQLTNETCYQSNGGCDVNLSKLQGGRYRVQVVPNSGTMSLQAAVSTDLGAALTVDNAYALNLAQYGRNARLSFAGSAGQSVTLRLSGTTTTPASRDVAYAVYKPDGSALQSGNVRDAVSLNLNLPSSGDYLLWLDPLNGEKTAMQVLLSAGVVNTPVVGGAPSVLATSVAGQTATLRFNASQGQNLGLGISDYAVGGITNGYGTVTVYRPDGSQLVYETCYQSSGGCELDLNNLSAGQHTVVVSAPSNGNGTMSFKASLSAEATATLLPGTAYALDLSRRGQNARLSFDAQAGQSLALRVGGQVTVPASRDVYYSIYKPDGTLLQGSAVNANGTYHLHNLPASGSYTVFVDPYYGATATAQLTLVAGAIGTQALDGTPQTYATQVPGQQAAFTFVAGNGQNVGIGLDQLVITGGSSATVYIYRPDGSQHGYENCYPSNGGCDANLSNLSAGTYRVVVVPNDGTMSFRATATLDLATTLQADTAYALALAQPGRNARLSFAGSAGQTVALRFSGQTTVPANRDVSVGVYKPDGTVLQTVTVRTALTMNLTLPASGDYYVWVDPNYGETANAGVILSTGVGGVQQVDGTVASYVTQTAAQNVGFEFDASVGQNVGLGLSQFAVSGGSNATVYVYRPDGSQLAYDTCYVSNGGCDLNLWNLSGGRHRVLVVPDAGMVSFQAALSNDLVATLAPNAVHALDLSRNGRNARLGFSGSAGQAVALRIASQVTVPANRDVSYAVYKPDGTVLQSSNVRGAATLNLTLPVDGDYFVWVDPMLGETVTAEISLTPGTAAQLDVDGASLGYATQTVGQNVVFDFVATPGQNLGLGVSGLSMSGATYASVYVYRPDGSTLTSETCYVSNGGCDINLGNLMGGSHRVIVAPGQATLAFQASLSSDLSAGLTANTDYALDLSRHGRNGRLSFAGTAGRAVSLRIAGQVTSPVNRDVYYTVYKPDGTALQSNWVRDALTMNLNLPAGGEYLVWIDPGQGETVTAQVTLVETP</sequence>
<dbReference type="Proteomes" id="UP000264492">
    <property type="component" value="Unassembled WGS sequence"/>
</dbReference>
<evidence type="ECO:0000313" key="3">
    <source>
        <dbReference type="Proteomes" id="UP000264492"/>
    </source>
</evidence>